<dbReference type="HOGENOM" id="CLU_000445_106_1_10"/>
<dbReference type="InterPro" id="IPR003594">
    <property type="entry name" value="HATPase_dom"/>
</dbReference>
<dbReference type="PANTHER" id="PTHR24421:SF10">
    <property type="entry name" value="NITRATE_NITRITE SENSOR PROTEIN NARQ"/>
    <property type="match status" value="1"/>
</dbReference>
<keyword evidence="5" id="KW-0547">Nucleotide-binding</keyword>
<keyword evidence="9" id="KW-0472">Membrane</keyword>
<dbReference type="eggNOG" id="COG4585">
    <property type="taxonomic scope" value="Bacteria"/>
</dbReference>
<evidence type="ECO:0000313" key="13">
    <source>
        <dbReference type="Proteomes" id="UP000004690"/>
    </source>
</evidence>
<evidence type="ECO:0000256" key="6">
    <source>
        <dbReference type="ARBA" id="ARBA00022777"/>
    </source>
</evidence>
<dbReference type="OrthoDB" id="9778366at2"/>
<dbReference type="InterPro" id="IPR011712">
    <property type="entry name" value="Sig_transdc_His_kin_sub3_dim/P"/>
</dbReference>
<keyword evidence="3" id="KW-0597">Phosphoprotein</keyword>
<proteinExistence type="predicted"/>
<keyword evidence="6 12" id="KW-0418">Kinase</keyword>
<feature type="domain" description="Histidine kinase" evidence="11">
    <location>
        <begin position="493"/>
        <end position="672"/>
    </location>
</feature>
<reference evidence="12 13" key="1">
    <citation type="submission" date="2012-02" db="EMBL/GenBank/DDBJ databases">
        <title>Improved High-Quality Draft genome of Joostella marina DSM 19592.</title>
        <authorList>
            <consortium name="US DOE Joint Genome Institute (JGI-PGF)"/>
            <person name="Lucas S."/>
            <person name="Copeland A."/>
            <person name="Lapidus A."/>
            <person name="Bruce D."/>
            <person name="Goodwin L."/>
            <person name="Pitluck S."/>
            <person name="Peters L."/>
            <person name="Chertkov O."/>
            <person name="Ovchinnikova G."/>
            <person name="Kyrpides N."/>
            <person name="Mavromatis K."/>
            <person name="Detter J.C."/>
            <person name="Han C."/>
            <person name="Land M."/>
            <person name="Hauser L."/>
            <person name="Markowitz V."/>
            <person name="Cheng J.-F."/>
            <person name="Hugenholtz P."/>
            <person name="Woyke T."/>
            <person name="Wu D."/>
            <person name="Tindall B."/>
            <person name="Brambilla E."/>
            <person name="Klenk H.-P."/>
            <person name="Eisen J.A."/>
        </authorList>
    </citation>
    <scope>NUCLEOTIDE SEQUENCE [LARGE SCALE GENOMIC DNA]</scope>
    <source>
        <strain evidence="12 13">DSM 19592</strain>
    </source>
</reference>
<keyword evidence="10" id="KW-0732">Signal</keyword>
<dbReference type="InterPro" id="IPR011990">
    <property type="entry name" value="TPR-like_helical_dom_sf"/>
</dbReference>
<evidence type="ECO:0000256" key="10">
    <source>
        <dbReference type="SAM" id="SignalP"/>
    </source>
</evidence>
<dbReference type="GO" id="GO:0046983">
    <property type="term" value="F:protein dimerization activity"/>
    <property type="evidence" value="ECO:0007669"/>
    <property type="project" value="InterPro"/>
</dbReference>
<gene>
    <name evidence="12" type="ORF">JoomaDRAFT_1535</name>
</gene>
<dbReference type="RefSeq" id="WP_008611786.1">
    <property type="nucleotide sequence ID" value="NZ_JH651379.1"/>
</dbReference>
<sequence>MKPKTLLTTLLFFIVALINAQENISNFVKALDSAQNETIKLQVLDSIINKIDKQAYTDTYVTYTKDYISIAEKLEMYDKMIAASVKVFYYINNIQNHKDDALKVVLNAEKYLNRTKDSFLLGSVYLKKGGAYYDIDFKKAAENYAKAILNFGIKDSIYVADSYLFKGQAEAYQGNFLQAIKDYKTASMYYESLGDVEYVILAKSGVATVYGMNKFYEQAEKAEDEVIAYAKENDKADAIVSTLYNKAIHYKELKNPKRQEELLLEAEKINKEANNNDVYSSIYIETSLTKLYVNINQLNKARQHFAIIEGLKEDIVNEKQLMNHYKIAKVAILEGEKKYEEAIALLKEVILFSEEGKSNDHLVDLKEQLAQLYNKTGNTTASYKAFQEYNTLKDSLFNVQKTNALTYYQTLYETEKKEKELVTKNASIEALKEENQAKKRLLGFSIAGLSLLFLCVFLYRNKQHLKKSKIQQEDFSQQLLLSQEEERERISKDLHDGVGQSLLLIKNKIALNTDESTRTMFNNAIEEVRSISRALHPFQLEKLGITKAIKNTIRDVDEHTDIFISSDIDDISNTLTKDQELNLYRIVQETLSNIVKHANAEAAKISVIKESKRILIVIKDNGDGFDFSERYNDFKSLGLKTLRERTKYLKGTMKVDSEKNKGTTFSYIIPIA</sequence>
<evidence type="ECO:0000256" key="2">
    <source>
        <dbReference type="ARBA" id="ARBA00012438"/>
    </source>
</evidence>
<keyword evidence="9" id="KW-1133">Transmembrane helix</keyword>
<dbReference type="EC" id="2.7.13.3" evidence="2"/>
<dbReference type="InterPro" id="IPR050482">
    <property type="entry name" value="Sensor_HK_TwoCompSys"/>
</dbReference>
<dbReference type="GO" id="GO:0016020">
    <property type="term" value="C:membrane"/>
    <property type="evidence" value="ECO:0007669"/>
    <property type="project" value="InterPro"/>
</dbReference>
<dbReference type="PANTHER" id="PTHR24421">
    <property type="entry name" value="NITRATE/NITRITE SENSOR PROTEIN NARX-RELATED"/>
    <property type="match status" value="1"/>
</dbReference>
<dbReference type="PROSITE" id="PS50109">
    <property type="entry name" value="HIS_KIN"/>
    <property type="match status" value="1"/>
</dbReference>
<dbReference type="EMBL" id="JH651379">
    <property type="protein sequence ID" value="EIJ38550.1"/>
    <property type="molecule type" value="Genomic_DNA"/>
</dbReference>
<keyword evidence="13" id="KW-1185">Reference proteome</keyword>
<feature type="chain" id="PRO_5003669217" description="histidine kinase" evidence="10">
    <location>
        <begin position="21"/>
        <end position="672"/>
    </location>
</feature>
<evidence type="ECO:0000256" key="7">
    <source>
        <dbReference type="ARBA" id="ARBA00022840"/>
    </source>
</evidence>
<dbReference type="Pfam" id="PF07730">
    <property type="entry name" value="HisKA_3"/>
    <property type="match status" value="1"/>
</dbReference>
<evidence type="ECO:0000256" key="5">
    <source>
        <dbReference type="ARBA" id="ARBA00022741"/>
    </source>
</evidence>
<evidence type="ECO:0000259" key="11">
    <source>
        <dbReference type="PROSITE" id="PS50109"/>
    </source>
</evidence>
<evidence type="ECO:0000256" key="1">
    <source>
        <dbReference type="ARBA" id="ARBA00000085"/>
    </source>
</evidence>
<feature type="transmembrane region" description="Helical" evidence="9">
    <location>
        <begin position="441"/>
        <end position="459"/>
    </location>
</feature>
<keyword evidence="4" id="KW-0808">Transferase</keyword>
<dbReference type="InterPro" id="IPR005467">
    <property type="entry name" value="His_kinase_dom"/>
</dbReference>
<dbReference type="Gene3D" id="3.30.565.10">
    <property type="entry name" value="Histidine kinase-like ATPase, C-terminal domain"/>
    <property type="match status" value="1"/>
</dbReference>
<dbReference type="CDD" id="cd16917">
    <property type="entry name" value="HATPase_UhpB-NarQ-NarX-like"/>
    <property type="match status" value="1"/>
</dbReference>
<dbReference type="eggNOG" id="COG0457">
    <property type="taxonomic scope" value="Bacteria"/>
</dbReference>
<protein>
    <recommendedName>
        <fullName evidence="2">histidine kinase</fullName>
        <ecNumber evidence="2">2.7.13.3</ecNumber>
    </recommendedName>
</protein>
<dbReference type="Pfam" id="PF02518">
    <property type="entry name" value="HATPase_c"/>
    <property type="match status" value="1"/>
</dbReference>
<comment type="catalytic activity">
    <reaction evidence="1">
        <text>ATP + protein L-histidine = ADP + protein N-phospho-L-histidine.</text>
        <dbReference type="EC" id="2.7.13.3"/>
    </reaction>
</comment>
<feature type="signal peptide" evidence="10">
    <location>
        <begin position="1"/>
        <end position="20"/>
    </location>
</feature>
<evidence type="ECO:0000256" key="8">
    <source>
        <dbReference type="ARBA" id="ARBA00023012"/>
    </source>
</evidence>
<accession>I3C4K7</accession>
<keyword evidence="9" id="KW-0812">Transmembrane</keyword>
<evidence type="ECO:0000256" key="4">
    <source>
        <dbReference type="ARBA" id="ARBA00022679"/>
    </source>
</evidence>
<evidence type="ECO:0000256" key="3">
    <source>
        <dbReference type="ARBA" id="ARBA00022553"/>
    </source>
</evidence>
<dbReference type="GO" id="GO:0005524">
    <property type="term" value="F:ATP binding"/>
    <property type="evidence" value="ECO:0007669"/>
    <property type="project" value="UniProtKB-KW"/>
</dbReference>
<dbReference type="Gene3D" id="1.25.40.10">
    <property type="entry name" value="Tetratricopeptide repeat domain"/>
    <property type="match status" value="2"/>
</dbReference>
<dbReference type="SUPFAM" id="SSF55874">
    <property type="entry name" value="ATPase domain of HSP90 chaperone/DNA topoisomerase II/histidine kinase"/>
    <property type="match status" value="1"/>
</dbReference>
<dbReference type="Gene3D" id="1.20.5.1930">
    <property type="match status" value="1"/>
</dbReference>
<organism evidence="12 13">
    <name type="scientific">Galbibacter orientalis DSM 19592</name>
    <dbReference type="NCBI Taxonomy" id="926559"/>
    <lineage>
        <taxon>Bacteria</taxon>
        <taxon>Pseudomonadati</taxon>
        <taxon>Bacteroidota</taxon>
        <taxon>Flavobacteriia</taxon>
        <taxon>Flavobacteriales</taxon>
        <taxon>Flavobacteriaceae</taxon>
        <taxon>Galbibacter</taxon>
    </lineage>
</organism>
<dbReference type="STRING" id="926559.JoomaDRAFT_1535"/>
<evidence type="ECO:0000256" key="9">
    <source>
        <dbReference type="SAM" id="Phobius"/>
    </source>
</evidence>
<dbReference type="GO" id="GO:0000155">
    <property type="term" value="F:phosphorelay sensor kinase activity"/>
    <property type="evidence" value="ECO:0007669"/>
    <property type="project" value="InterPro"/>
</dbReference>
<evidence type="ECO:0000313" key="12">
    <source>
        <dbReference type="EMBL" id="EIJ38550.1"/>
    </source>
</evidence>
<name>I3C4K7_9FLAO</name>
<dbReference type="InterPro" id="IPR036890">
    <property type="entry name" value="HATPase_C_sf"/>
</dbReference>
<dbReference type="AlphaFoldDB" id="I3C4K7"/>
<dbReference type="Proteomes" id="UP000004690">
    <property type="component" value="Unassembled WGS sequence"/>
</dbReference>
<keyword evidence="8" id="KW-0902">Two-component regulatory system</keyword>
<keyword evidence="7" id="KW-0067">ATP-binding</keyword>
<dbReference type="SUPFAM" id="SSF48452">
    <property type="entry name" value="TPR-like"/>
    <property type="match status" value="1"/>
</dbReference>